<dbReference type="Proteomes" id="UP000223060">
    <property type="component" value="Chromosome"/>
</dbReference>
<protein>
    <submittedName>
        <fullName evidence="3">UDP-glucose 4-epimerase</fullName>
    </submittedName>
</protein>
<keyword evidence="4" id="KW-1185">Reference proteome</keyword>
<dbReference type="Gene3D" id="3.90.25.10">
    <property type="entry name" value="UDP-galactose 4-epimerase, domain 1"/>
    <property type="match status" value="1"/>
</dbReference>
<dbReference type="RefSeq" id="WP_036059214.1">
    <property type="nucleotide sequence ID" value="NZ_CP011102.1"/>
</dbReference>
<feature type="domain" description="NAD-dependent epimerase/dehydratase" evidence="2">
    <location>
        <begin position="5"/>
        <end position="248"/>
    </location>
</feature>
<evidence type="ECO:0000259" key="2">
    <source>
        <dbReference type="Pfam" id="PF01370"/>
    </source>
</evidence>
<dbReference type="EMBL" id="CP011102">
    <property type="protein sequence ID" value="AQY50303.1"/>
    <property type="molecule type" value="Genomic_DNA"/>
</dbReference>
<evidence type="ECO:0000313" key="4">
    <source>
        <dbReference type="Proteomes" id="UP000223060"/>
    </source>
</evidence>
<accession>A0A1S7FSC0</accession>
<dbReference type="Pfam" id="PF01370">
    <property type="entry name" value="Epimerase"/>
    <property type="match status" value="1"/>
</dbReference>
<dbReference type="KEGG" id="lwi:UE46_04190"/>
<dbReference type="InterPro" id="IPR036291">
    <property type="entry name" value="NAD(P)-bd_dom_sf"/>
</dbReference>
<reference evidence="4" key="1">
    <citation type="submission" date="2015-03" db="EMBL/GenBank/DDBJ databases">
        <authorList>
            <person name="Ferrari E."/>
            <person name="Walter M.C."/>
            <person name="Huptas C."/>
            <person name="Scherer S."/>
            <person name="Mueller-Herbst S."/>
        </authorList>
    </citation>
    <scope>NUCLEOTIDE SEQUENCE [LARGE SCALE GENOMIC DNA]</scope>
    <source>
        <strain evidence="4">LWP01</strain>
    </source>
</reference>
<dbReference type="InterPro" id="IPR001509">
    <property type="entry name" value="Epimerase_deHydtase"/>
</dbReference>
<dbReference type="PANTHER" id="PTHR43000">
    <property type="entry name" value="DTDP-D-GLUCOSE 4,6-DEHYDRATASE-RELATED"/>
    <property type="match status" value="1"/>
</dbReference>
<dbReference type="Gene3D" id="3.40.50.720">
    <property type="entry name" value="NAD(P)-binding Rossmann-like Domain"/>
    <property type="match status" value="1"/>
</dbReference>
<evidence type="ECO:0000313" key="3">
    <source>
        <dbReference type="EMBL" id="AQY50303.1"/>
    </source>
</evidence>
<dbReference type="SUPFAM" id="SSF51735">
    <property type="entry name" value="NAD(P)-binding Rossmann-fold domains"/>
    <property type="match status" value="1"/>
</dbReference>
<proteinExistence type="inferred from homology"/>
<gene>
    <name evidence="3" type="ORF">UE46_04190</name>
</gene>
<name>A0A1S7FSC0_9LIST</name>
<evidence type="ECO:0000256" key="1">
    <source>
        <dbReference type="ARBA" id="ARBA00007637"/>
    </source>
</evidence>
<dbReference type="AlphaFoldDB" id="A0A1S7FSC0"/>
<sequence length="320" mass="35330">MKNKVLVTGGAGFIGSHVCEMYLKEDYEVLCVDNLSSGKVDNICHLLADDRFTFVEADINDTTKMLAIFQSFRPTIINHHAAQKSVVSSIEDPMYDLDINLGGLLILLQCVQKFPIEKFIYVSSGGALSKVIEGTEKSKESDTPQLISPYAITKYAGEKYLDIYANTYGFDYTVLRYANVFGPRQIPDGECGVVPIFVTNILANKPSVLMTYPDMPKGCTRDYVYVGDVVEANRLVSEKAVNTVINIGTGDEIAILDIYNTILDVFEKDIAITIEGPRAGDVKRSVLANDRAKELTGWTNQVSLKEGLVALREAMLQQQA</sequence>
<organism evidence="3 4">
    <name type="scientific">Listeria weihenstephanensis</name>
    <dbReference type="NCBI Taxonomy" id="1006155"/>
    <lineage>
        <taxon>Bacteria</taxon>
        <taxon>Bacillati</taxon>
        <taxon>Bacillota</taxon>
        <taxon>Bacilli</taxon>
        <taxon>Bacillales</taxon>
        <taxon>Listeriaceae</taxon>
        <taxon>Listeria</taxon>
    </lineage>
</organism>
<comment type="similarity">
    <text evidence="1">Belongs to the NAD(P)-dependent epimerase/dehydratase family.</text>
</comment>